<dbReference type="GeneTree" id="ENSGT01120000272280"/>
<evidence type="ECO:0000256" key="2">
    <source>
        <dbReference type="SAM" id="Coils"/>
    </source>
</evidence>
<proteinExistence type="predicted"/>
<feature type="compositionally biased region" description="Polar residues" evidence="3">
    <location>
        <begin position="233"/>
        <end position="244"/>
    </location>
</feature>
<dbReference type="AlphaFoldDB" id="A0A8C5MW38"/>
<name>A0A8C5MW38_9ANUR</name>
<evidence type="ECO:0000256" key="1">
    <source>
        <dbReference type="ARBA" id="ARBA00023054"/>
    </source>
</evidence>
<dbReference type="GO" id="GO:0005737">
    <property type="term" value="C:cytoplasm"/>
    <property type="evidence" value="ECO:0007669"/>
    <property type="project" value="UniProtKB-ARBA"/>
</dbReference>
<evidence type="ECO:0000313" key="4">
    <source>
        <dbReference type="Ensembl" id="ENSLLEP00000020562.1"/>
    </source>
</evidence>
<dbReference type="PANTHER" id="PTHR31882">
    <property type="entry name" value="TNFAIP3-INTERACTING PROTEIN COILED COIL FAMILY MEMBER"/>
    <property type="match status" value="1"/>
</dbReference>
<keyword evidence="5" id="KW-1185">Reference proteome</keyword>
<accession>A0A8C5MW38</accession>
<dbReference type="GO" id="GO:0071222">
    <property type="term" value="P:cellular response to lipopolysaccharide"/>
    <property type="evidence" value="ECO:0007669"/>
    <property type="project" value="TreeGrafter"/>
</dbReference>
<feature type="region of interest" description="Disordered" evidence="3">
    <location>
        <begin position="379"/>
        <end position="421"/>
    </location>
</feature>
<feature type="coiled-coil region" evidence="2">
    <location>
        <begin position="281"/>
        <end position="350"/>
    </location>
</feature>
<evidence type="ECO:0000313" key="5">
    <source>
        <dbReference type="Proteomes" id="UP000694569"/>
    </source>
</evidence>
<feature type="region of interest" description="Disordered" evidence="3">
    <location>
        <begin position="200"/>
        <end position="278"/>
    </location>
</feature>
<dbReference type="GO" id="GO:0043122">
    <property type="term" value="P:regulation of canonical NF-kappaB signal transduction"/>
    <property type="evidence" value="ECO:0007669"/>
    <property type="project" value="UniProtKB-ARBA"/>
</dbReference>
<feature type="coiled-coil region" evidence="2">
    <location>
        <begin position="98"/>
        <end position="132"/>
    </location>
</feature>
<keyword evidence="1 2" id="KW-0175">Coiled coil</keyword>
<sequence>MGSDVIRRLDTPVYVDEILIGTTGNCFRFMMDTEPFLDYTSSLTMLGNGEVDFETEWTTEDLEQRDHCPPIGIPVANDRIDSEDNRTVITESMSVTASDEEKVQLLNKNTELRRLNAELMKLNQQWDEIYRNTTHKMQQTVRILQDEVQSLRKHSDKLSLMLEHEQNKREFYETSLLQEMKRNQKLQEYVRHLEKSMHYNTLSQRGVPNDVEIPRSQSRTDAVSSPIPASRQCPDNFQESQSNPEKQENHTGKVKKQAPDHQTHCKTSKSQQFSRSRSLYNAESVQDVNQLKEQLQALKCQTEIYAADYKTEHTDRERMKTENEKLRRKEREMREQMLILQEQLKIYEDDFQKERSDKQVLQRLLKSRHSAREPVLVHRCNNEPHLKGPLGNGGSTSQSSTRREEKARDGVAQPPPYCIGY</sequence>
<evidence type="ECO:0000256" key="3">
    <source>
        <dbReference type="SAM" id="MobiDB-lite"/>
    </source>
</evidence>
<protein>
    <submittedName>
        <fullName evidence="4">Uncharacterized protein</fullName>
    </submittedName>
</protein>
<dbReference type="OrthoDB" id="5969558at2759"/>
<dbReference type="PANTHER" id="PTHR31882:SF9">
    <property type="entry name" value="SI:CH211-153B23.7"/>
    <property type="match status" value="1"/>
</dbReference>
<dbReference type="Proteomes" id="UP000694569">
    <property type="component" value="Unplaced"/>
</dbReference>
<feature type="compositionally biased region" description="Polar residues" evidence="3">
    <location>
        <begin position="268"/>
        <end position="278"/>
    </location>
</feature>
<dbReference type="GO" id="GO:0006357">
    <property type="term" value="P:regulation of transcription by RNA polymerase II"/>
    <property type="evidence" value="ECO:0007669"/>
    <property type="project" value="TreeGrafter"/>
</dbReference>
<dbReference type="Ensembl" id="ENSLLET00000021369.1">
    <property type="protein sequence ID" value="ENSLLEP00000020562.1"/>
    <property type="gene ID" value="ENSLLEG00000013039.1"/>
</dbReference>
<organism evidence="4 5">
    <name type="scientific">Leptobrachium leishanense</name>
    <name type="common">Leishan spiny toad</name>
    <dbReference type="NCBI Taxonomy" id="445787"/>
    <lineage>
        <taxon>Eukaryota</taxon>
        <taxon>Metazoa</taxon>
        <taxon>Chordata</taxon>
        <taxon>Craniata</taxon>
        <taxon>Vertebrata</taxon>
        <taxon>Euteleostomi</taxon>
        <taxon>Amphibia</taxon>
        <taxon>Batrachia</taxon>
        <taxon>Anura</taxon>
        <taxon>Pelobatoidea</taxon>
        <taxon>Megophryidae</taxon>
        <taxon>Leptobrachium</taxon>
    </lineage>
</organism>
<reference evidence="4" key="2">
    <citation type="submission" date="2025-09" db="UniProtKB">
        <authorList>
            <consortium name="Ensembl"/>
        </authorList>
    </citation>
    <scope>IDENTIFICATION</scope>
</reference>
<feature type="compositionally biased region" description="Basic and acidic residues" evidence="3">
    <location>
        <begin position="245"/>
        <end position="263"/>
    </location>
</feature>
<dbReference type="Gene3D" id="1.20.5.990">
    <property type="entry name" value="Nemo cc2-lz domain - 1d5 darpin complex"/>
    <property type="match status" value="2"/>
</dbReference>
<reference evidence="4" key="1">
    <citation type="submission" date="2025-08" db="UniProtKB">
        <authorList>
            <consortium name="Ensembl"/>
        </authorList>
    </citation>
    <scope>IDENTIFICATION</scope>
</reference>